<feature type="region of interest" description="Disordered" evidence="2">
    <location>
        <begin position="1"/>
        <end position="44"/>
    </location>
</feature>
<keyword evidence="1" id="KW-0479">Metal-binding</keyword>
<protein>
    <recommendedName>
        <fullName evidence="3">RING-type domain-containing protein</fullName>
    </recommendedName>
</protein>
<dbReference type="EMBL" id="JAIWQS010000008">
    <property type="protein sequence ID" value="KAJ8898591.1"/>
    <property type="molecule type" value="Genomic_DNA"/>
</dbReference>
<dbReference type="AlphaFoldDB" id="A0AAV8UAV6"/>
<feature type="domain" description="RING-type" evidence="3">
    <location>
        <begin position="48"/>
        <end position="93"/>
    </location>
</feature>
<dbReference type="PANTHER" id="PTHR46798:SF5">
    <property type="entry name" value="E3 UBIQUITIN-PROTEIN LIGASE RFI2"/>
    <property type="match status" value="1"/>
</dbReference>
<evidence type="ECO:0000313" key="5">
    <source>
        <dbReference type="Proteomes" id="UP001159364"/>
    </source>
</evidence>
<reference evidence="4 5" key="1">
    <citation type="submission" date="2021-09" db="EMBL/GenBank/DDBJ databases">
        <title>Genomic insights and catalytic innovation underlie evolution of tropane alkaloids biosynthesis.</title>
        <authorList>
            <person name="Wang Y.-J."/>
            <person name="Tian T."/>
            <person name="Huang J.-P."/>
            <person name="Huang S.-X."/>
        </authorList>
    </citation>
    <scope>NUCLEOTIDE SEQUENCE [LARGE SCALE GENOMIC DNA]</scope>
    <source>
        <strain evidence="4">KIB-2018</strain>
        <tissue evidence="4">Leaf</tissue>
    </source>
</reference>
<name>A0AAV8UAV6_9ROSI</name>
<dbReference type="InterPro" id="IPR044274">
    <property type="entry name" value="RFI2"/>
</dbReference>
<evidence type="ECO:0000313" key="4">
    <source>
        <dbReference type="EMBL" id="KAJ8898591.1"/>
    </source>
</evidence>
<dbReference type="PANTHER" id="PTHR46798">
    <property type="entry name" value="OS09G0511500 PROTEIN"/>
    <property type="match status" value="1"/>
</dbReference>
<comment type="caution">
    <text evidence="4">The sequence shown here is derived from an EMBL/GenBank/DDBJ whole genome shotgun (WGS) entry which is preliminary data.</text>
</comment>
<dbReference type="SUPFAM" id="SSF57850">
    <property type="entry name" value="RING/U-box"/>
    <property type="match status" value="1"/>
</dbReference>
<evidence type="ECO:0000256" key="2">
    <source>
        <dbReference type="SAM" id="MobiDB-lite"/>
    </source>
</evidence>
<evidence type="ECO:0000259" key="3">
    <source>
        <dbReference type="PROSITE" id="PS50089"/>
    </source>
</evidence>
<organism evidence="4 5">
    <name type="scientific">Erythroxylum novogranatense</name>
    <dbReference type="NCBI Taxonomy" id="1862640"/>
    <lineage>
        <taxon>Eukaryota</taxon>
        <taxon>Viridiplantae</taxon>
        <taxon>Streptophyta</taxon>
        <taxon>Embryophyta</taxon>
        <taxon>Tracheophyta</taxon>
        <taxon>Spermatophyta</taxon>
        <taxon>Magnoliopsida</taxon>
        <taxon>eudicotyledons</taxon>
        <taxon>Gunneridae</taxon>
        <taxon>Pentapetalae</taxon>
        <taxon>rosids</taxon>
        <taxon>fabids</taxon>
        <taxon>Malpighiales</taxon>
        <taxon>Erythroxylaceae</taxon>
        <taxon>Erythroxylum</taxon>
    </lineage>
</organism>
<dbReference type="PROSITE" id="PS50089">
    <property type="entry name" value="ZF_RING_2"/>
    <property type="match status" value="1"/>
</dbReference>
<dbReference type="InterPro" id="IPR001841">
    <property type="entry name" value="Znf_RING"/>
</dbReference>
<gene>
    <name evidence="4" type="ORF">K2173_004204</name>
</gene>
<dbReference type="Gene3D" id="3.30.40.10">
    <property type="entry name" value="Zinc/RING finger domain, C3HC4 (zinc finger)"/>
    <property type="match status" value="1"/>
</dbReference>
<keyword evidence="5" id="KW-1185">Reference proteome</keyword>
<sequence length="438" mass="48086">MPDSAKATVDHHQHLRRQQRDAMDGGDPRYRSDVGDHRHDPPSSGVSCTICLELVYDNGGRSRAKLQCGHEFHLDCIGSAFNTKGAMQCPNCRTVERGQWLYANGSARSSNEFNMDDWISDDDFYDLSYSEMPFRVHWCPFGELARLGSSFEEGEPPSTTYHDSRGYHSLYTELSAAASVANSYIAYVGPILPASSRSTEGVDDMNNHHSIGLSGRNEVFNAHTFPATNIQYHSWGLHSPSFPVPNSHISITDPASLPPFTLGSSNVDSDTGTRPTSFPHPTLFGNGSGPAAGSSFVSSAVPRHPVGSIWNQERMSISHPFHHWVQTNNSTGMAAPLTYGVRRFDGPNGLHMVLPALPPSQEQNGGFVVVPSPSSSVQALHEAENPLPNHFQVWEMDHLSRLQHATVDGDSRFHSFHQPTRGSDSGNRAAGFWLRHSS</sequence>
<proteinExistence type="predicted"/>
<evidence type="ECO:0000256" key="1">
    <source>
        <dbReference type="PROSITE-ProRule" id="PRU00175"/>
    </source>
</evidence>
<accession>A0AAV8UAV6</accession>
<keyword evidence="1" id="KW-0863">Zinc-finger</keyword>
<dbReference type="Proteomes" id="UP001159364">
    <property type="component" value="Linkage Group LG08"/>
</dbReference>
<keyword evidence="1" id="KW-0862">Zinc</keyword>
<dbReference type="GO" id="GO:0004842">
    <property type="term" value="F:ubiquitin-protein transferase activity"/>
    <property type="evidence" value="ECO:0007669"/>
    <property type="project" value="InterPro"/>
</dbReference>
<dbReference type="InterPro" id="IPR013083">
    <property type="entry name" value="Znf_RING/FYVE/PHD"/>
</dbReference>
<dbReference type="SMART" id="SM00184">
    <property type="entry name" value="RING"/>
    <property type="match status" value="1"/>
</dbReference>
<dbReference type="Pfam" id="PF13639">
    <property type="entry name" value="zf-RING_2"/>
    <property type="match status" value="1"/>
</dbReference>
<feature type="compositionally biased region" description="Basic and acidic residues" evidence="2">
    <location>
        <begin position="8"/>
        <end position="41"/>
    </location>
</feature>
<dbReference type="GO" id="GO:0008270">
    <property type="term" value="F:zinc ion binding"/>
    <property type="evidence" value="ECO:0007669"/>
    <property type="project" value="UniProtKB-KW"/>
</dbReference>